<sequence length="39" mass="4260">MFEPFFGIDNLLTAVESPTFQPNPLLLNSPTLAPLSTLL</sequence>
<accession>A0AA87SWQ3</accession>
<protein>
    <submittedName>
        <fullName evidence="1">Uncharacterized protein</fullName>
    </submittedName>
</protein>
<gene>
    <name evidence="1" type="ORF">LEP1GSC125_0484</name>
</gene>
<dbReference type="EMBL" id="AKWM02000053">
    <property type="protein sequence ID" value="EKR99405.1"/>
    <property type="molecule type" value="Genomic_DNA"/>
</dbReference>
<reference evidence="1 2" key="1">
    <citation type="journal article" date="2014" name="Int. J. Syst. Evol. Microbiol.">
        <title>Leptospira mayottensis sp. nov., a pathogenic species of the genus Leptospira isolated from humans.</title>
        <authorList>
            <person name="Bourhy P."/>
            <person name="Collet L."/>
            <person name="Brisse S."/>
            <person name="Picardeau M."/>
        </authorList>
    </citation>
    <scope>NUCLEOTIDE SEQUENCE [LARGE SCALE GENOMIC DNA]</scope>
    <source>
        <strain evidence="1 2">200901122</strain>
    </source>
</reference>
<comment type="caution">
    <text evidence="1">The sequence shown here is derived from an EMBL/GenBank/DDBJ whole genome shotgun (WGS) entry which is preliminary data.</text>
</comment>
<dbReference type="Proteomes" id="UP000001343">
    <property type="component" value="Unassembled WGS sequence"/>
</dbReference>
<evidence type="ECO:0000313" key="2">
    <source>
        <dbReference type="Proteomes" id="UP000001343"/>
    </source>
</evidence>
<name>A0AA87SWQ3_9LEPT</name>
<dbReference type="AlphaFoldDB" id="A0AA87SWQ3"/>
<organism evidence="1 2">
    <name type="scientific">Leptospira mayottensis 200901122</name>
    <dbReference type="NCBI Taxonomy" id="1193010"/>
    <lineage>
        <taxon>Bacteria</taxon>
        <taxon>Pseudomonadati</taxon>
        <taxon>Spirochaetota</taxon>
        <taxon>Spirochaetia</taxon>
        <taxon>Leptospirales</taxon>
        <taxon>Leptospiraceae</taxon>
        <taxon>Leptospira</taxon>
    </lineage>
</organism>
<evidence type="ECO:0000313" key="1">
    <source>
        <dbReference type="EMBL" id="EKR99405.1"/>
    </source>
</evidence>
<proteinExistence type="predicted"/>